<feature type="non-terminal residue" evidence="2">
    <location>
        <position position="1"/>
    </location>
</feature>
<accession>A0A433B990</accession>
<name>A0A433B990_9FUNG</name>
<dbReference type="OrthoDB" id="360540at2759"/>
<evidence type="ECO:0000313" key="2">
    <source>
        <dbReference type="EMBL" id="RUP12818.1"/>
    </source>
</evidence>
<dbReference type="PANTHER" id="PTHR15323">
    <property type="entry name" value="D123 PROTEIN"/>
    <property type="match status" value="1"/>
</dbReference>
<dbReference type="Pfam" id="PF07065">
    <property type="entry name" value="D123"/>
    <property type="match status" value="1"/>
</dbReference>
<organism evidence="2 3">
    <name type="scientific">Jimgerdemannia flammicorona</name>
    <dbReference type="NCBI Taxonomy" id="994334"/>
    <lineage>
        <taxon>Eukaryota</taxon>
        <taxon>Fungi</taxon>
        <taxon>Fungi incertae sedis</taxon>
        <taxon>Mucoromycota</taxon>
        <taxon>Mucoromycotina</taxon>
        <taxon>Endogonomycetes</taxon>
        <taxon>Endogonales</taxon>
        <taxon>Endogonaceae</taxon>
        <taxon>Jimgerdemannia</taxon>
    </lineage>
</organism>
<comment type="similarity">
    <text evidence="1">Belongs to the CDC123 family.</text>
</comment>
<sequence length="358" mass="40658">AISKGEIDLLQKRVIEADLQNWLDILRDHTFKTQTIALTRDEASALVVAGKITLGEIKGVALSSVEQASLDLLQGKIDDIMRKWDFGGERAQDRRGWFVKTSRRSPKDAVIVGDRIFELYKRNWQEALDRKRKQKQEAGTLRDDDFHLDENAKIIALLQAGRDCLELPHLLCSQIKTAKEAMTLLTSSERVYGDLEAILEEQPEGTSTLFDCYIVLRQWEHIPIEYEFRCFVNDGRINAISQYDCLVYFESLPPLKPRLQSAIVAYHATTIQPLLISSGFASANRYVVDFAFIEGDLARPTVIELNPFFNADGCLFNFSKDKAVLEQGPIEFRVNEGLVGAGVKLGLMMQWREMLDRV</sequence>
<keyword evidence="3" id="KW-1185">Reference proteome</keyword>
<protein>
    <submittedName>
        <fullName evidence="2">D123-domain-containing protein</fullName>
    </submittedName>
</protein>
<dbReference type="EMBL" id="RBNI01015799">
    <property type="protein sequence ID" value="RUP12818.1"/>
    <property type="molecule type" value="Genomic_DNA"/>
</dbReference>
<dbReference type="GO" id="GO:0005737">
    <property type="term" value="C:cytoplasm"/>
    <property type="evidence" value="ECO:0007669"/>
    <property type="project" value="TreeGrafter"/>
</dbReference>
<dbReference type="AlphaFoldDB" id="A0A433B990"/>
<dbReference type="InterPro" id="IPR009772">
    <property type="entry name" value="CDC123"/>
</dbReference>
<evidence type="ECO:0000313" key="3">
    <source>
        <dbReference type="Proteomes" id="UP000268093"/>
    </source>
</evidence>
<dbReference type="PANTHER" id="PTHR15323:SF6">
    <property type="entry name" value="CELL DIVISION CYCLE PROTEIN 123 HOMOLOG"/>
    <property type="match status" value="1"/>
</dbReference>
<proteinExistence type="inferred from homology"/>
<evidence type="ECO:0000256" key="1">
    <source>
        <dbReference type="ARBA" id="ARBA00011047"/>
    </source>
</evidence>
<gene>
    <name evidence="2" type="ORF">BC936DRAFT_139790</name>
</gene>
<reference evidence="2 3" key="1">
    <citation type="journal article" date="2018" name="New Phytol.">
        <title>Phylogenomics of Endogonaceae and evolution of mycorrhizas within Mucoromycota.</title>
        <authorList>
            <person name="Chang Y."/>
            <person name="Desiro A."/>
            <person name="Na H."/>
            <person name="Sandor L."/>
            <person name="Lipzen A."/>
            <person name="Clum A."/>
            <person name="Barry K."/>
            <person name="Grigoriev I.V."/>
            <person name="Martin F.M."/>
            <person name="Stajich J.E."/>
            <person name="Smith M.E."/>
            <person name="Bonito G."/>
            <person name="Spatafora J.W."/>
        </authorList>
    </citation>
    <scope>NUCLEOTIDE SEQUENCE [LARGE SCALE GENOMIC DNA]</scope>
    <source>
        <strain evidence="2 3">GMNB39</strain>
    </source>
</reference>
<comment type="caution">
    <text evidence="2">The sequence shown here is derived from an EMBL/GenBank/DDBJ whole genome shotgun (WGS) entry which is preliminary data.</text>
</comment>
<dbReference type="Proteomes" id="UP000268093">
    <property type="component" value="Unassembled WGS sequence"/>
</dbReference>